<keyword evidence="2" id="KW-1185">Reference proteome</keyword>
<reference evidence="1 2" key="1">
    <citation type="journal article" date="2019" name="Nat. Ecol. Evol.">
        <title>Megaphylogeny resolves global patterns of mushroom evolution.</title>
        <authorList>
            <person name="Varga T."/>
            <person name="Krizsan K."/>
            <person name="Foldi C."/>
            <person name="Dima B."/>
            <person name="Sanchez-Garcia M."/>
            <person name="Sanchez-Ramirez S."/>
            <person name="Szollosi G.J."/>
            <person name="Szarkandi J.G."/>
            <person name="Papp V."/>
            <person name="Albert L."/>
            <person name="Andreopoulos W."/>
            <person name="Angelini C."/>
            <person name="Antonin V."/>
            <person name="Barry K.W."/>
            <person name="Bougher N.L."/>
            <person name="Buchanan P."/>
            <person name="Buyck B."/>
            <person name="Bense V."/>
            <person name="Catcheside P."/>
            <person name="Chovatia M."/>
            <person name="Cooper J."/>
            <person name="Damon W."/>
            <person name="Desjardin D."/>
            <person name="Finy P."/>
            <person name="Geml J."/>
            <person name="Haridas S."/>
            <person name="Hughes K."/>
            <person name="Justo A."/>
            <person name="Karasinski D."/>
            <person name="Kautmanova I."/>
            <person name="Kiss B."/>
            <person name="Kocsube S."/>
            <person name="Kotiranta H."/>
            <person name="LaButti K.M."/>
            <person name="Lechner B.E."/>
            <person name="Liimatainen K."/>
            <person name="Lipzen A."/>
            <person name="Lukacs Z."/>
            <person name="Mihaltcheva S."/>
            <person name="Morgado L.N."/>
            <person name="Niskanen T."/>
            <person name="Noordeloos M.E."/>
            <person name="Ohm R.A."/>
            <person name="Ortiz-Santana B."/>
            <person name="Ovrebo C."/>
            <person name="Racz N."/>
            <person name="Riley R."/>
            <person name="Savchenko A."/>
            <person name="Shiryaev A."/>
            <person name="Soop K."/>
            <person name="Spirin V."/>
            <person name="Szebenyi C."/>
            <person name="Tomsovsky M."/>
            <person name="Tulloss R.E."/>
            <person name="Uehling J."/>
            <person name="Grigoriev I.V."/>
            <person name="Vagvolgyi C."/>
            <person name="Papp T."/>
            <person name="Martin F.M."/>
            <person name="Miettinen O."/>
            <person name="Hibbett D.S."/>
            <person name="Nagy L.G."/>
        </authorList>
    </citation>
    <scope>NUCLEOTIDE SEQUENCE [LARGE SCALE GENOMIC DNA]</scope>
    <source>
        <strain evidence="1 2">CBS 121175</strain>
    </source>
</reference>
<protein>
    <submittedName>
        <fullName evidence="1">Uncharacterized protein</fullName>
    </submittedName>
</protein>
<organism evidence="1 2">
    <name type="scientific">Coprinopsis marcescibilis</name>
    <name type="common">Agaric fungus</name>
    <name type="synonym">Psathyrella marcescibilis</name>
    <dbReference type="NCBI Taxonomy" id="230819"/>
    <lineage>
        <taxon>Eukaryota</taxon>
        <taxon>Fungi</taxon>
        <taxon>Dikarya</taxon>
        <taxon>Basidiomycota</taxon>
        <taxon>Agaricomycotina</taxon>
        <taxon>Agaricomycetes</taxon>
        <taxon>Agaricomycetidae</taxon>
        <taxon>Agaricales</taxon>
        <taxon>Agaricineae</taxon>
        <taxon>Psathyrellaceae</taxon>
        <taxon>Coprinopsis</taxon>
    </lineage>
</organism>
<name>A0A5C3L5I8_COPMA</name>
<proteinExistence type="predicted"/>
<sequence length="154" mass="17679">MTKKMVEGAAGRGPRQAKSYQIWQRGIVWEGNMDISPNNESRAEKNRRQVPLYTFYPGLNFSNWEGPTGIAAYGELLELVFPAHTCRLDSYIRHSPAQETGWDDVRVLYQIGKLKENLHEPKVAPGRRKYVRRCSRPRQMFGSNNELPSLRNGS</sequence>
<accession>A0A5C3L5I8</accession>
<gene>
    <name evidence="1" type="ORF">FA15DRAFT_692266</name>
</gene>
<dbReference type="EMBL" id="ML210161">
    <property type="protein sequence ID" value="TFK27813.1"/>
    <property type="molecule type" value="Genomic_DNA"/>
</dbReference>
<dbReference type="AlphaFoldDB" id="A0A5C3L5I8"/>
<dbReference type="Proteomes" id="UP000307440">
    <property type="component" value="Unassembled WGS sequence"/>
</dbReference>
<evidence type="ECO:0000313" key="1">
    <source>
        <dbReference type="EMBL" id="TFK27813.1"/>
    </source>
</evidence>
<evidence type="ECO:0000313" key="2">
    <source>
        <dbReference type="Proteomes" id="UP000307440"/>
    </source>
</evidence>